<dbReference type="InterPro" id="IPR004027">
    <property type="entry name" value="SEC_C_motif"/>
</dbReference>
<dbReference type="PANTHER" id="PTHR33747:SF1">
    <property type="entry name" value="ADENYLATE CYCLASE-ASSOCIATED CAP C-TERMINAL DOMAIN-CONTAINING PROTEIN"/>
    <property type="match status" value="1"/>
</dbReference>
<sequence>MPTNTLNKPCPCGSGTEYVNCCGQLHQQQATAQTPEQLMRSRYSAFVLKQYQYLLDTHHADFCGALTVAQLAQAQPEQWLSLNVEAHSMSANVGQVRFCAWYRDGGTIDAIHEQSNFVLEDGRWFYTDGELLKVSLPGRNDPCVCGSGKKFKQCCLKR</sequence>
<organism evidence="2 3">
    <name type="scientific">Shewanella avicenniae</name>
    <dbReference type="NCBI Taxonomy" id="2814294"/>
    <lineage>
        <taxon>Bacteria</taxon>
        <taxon>Pseudomonadati</taxon>
        <taxon>Pseudomonadota</taxon>
        <taxon>Gammaproteobacteria</taxon>
        <taxon>Alteromonadales</taxon>
        <taxon>Shewanellaceae</taxon>
        <taxon>Shewanella</taxon>
    </lineage>
</organism>
<dbReference type="SUPFAM" id="SSF103642">
    <property type="entry name" value="Sec-C motif"/>
    <property type="match status" value="2"/>
</dbReference>
<gene>
    <name evidence="2" type="ORF">JYB87_08060</name>
</gene>
<evidence type="ECO:0000259" key="1">
    <source>
        <dbReference type="Pfam" id="PF17775"/>
    </source>
</evidence>
<dbReference type="InterPro" id="IPR048469">
    <property type="entry name" value="YchJ-like_M"/>
</dbReference>
<evidence type="ECO:0000313" key="2">
    <source>
        <dbReference type="EMBL" id="QSX35145.1"/>
    </source>
</evidence>
<dbReference type="SUPFAM" id="SSF54427">
    <property type="entry name" value="NTF2-like"/>
    <property type="match status" value="1"/>
</dbReference>
<feature type="domain" description="YchJ-like middle NTF2-like" evidence="1">
    <location>
        <begin position="34"/>
        <end position="129"/>
    </location>
</feature>
<dbReference type="NCBIfam" id="NF002449">
    <property type="entry name" value="PRK01617.1"/>
    <property type="match status" value="1"/>
</dbReference>
<keyword evidence="3" id="KW-1185">Reference proteome</keyword>
<reference evidence="2 3" key="1">
    <citation type="submission" date="2021-03" db="EMBL/GenBank/DDBJ databases">
        <title>Novel species identification of genus Shewanella.</title>
        <authorList>
            <person name="Liu G."/>
            <person name="Zhang Q."/>
        </authorList>
    </citation>
    <scope>NUCLEOTIDE SEQUENCE [LARGE SCALE GENOMIC DNA]</scope>
    <source>
        <strain evidence="2 3">FJAT-51800</strain>
    </source>
</reference>
<proteinExistence type="predicted"/>
<dbReference type="NCBIfam" id="NF002486">
    <property type="entry name" value="PRK01752.1"/>
    <property type="match status" value="1"/>
</dbReference>
<accession>A0ABX7QW61</accession>
<dbReference type="RefSeq" id="WP_207356339.1">
    <property type="nucleotide sequence ID" value="NZ_CP071503.1"/>
</dbReference>
<dbReference type="EMBL" id="CP071503">
    <property type="protein sequence ID" value="QSX35145.1"/>
    <property type="molecule type" value="Genomic_DNA"/>
</dbReference>
<dbReference type="InterPro" id="IPR032710">
    <property type="entry name" value="NTF2-like_dom_sf"/>
</dbReference>
<dbReference type="Proteomes" id="UP000662770">
    <property type="component" value="Chromosome"/>
</dbReference>
<dbReference type="PANTHER" id="PTHR33747">
    <property type="entry name" value="UPF0225 PROTEIN SCO1677"/>
    <property type="match status" value="1"/>
</dbReference>
<protein>
    <submittedName>
        <fullName evidence="2">YchJ family protein</fullName>
    </submittedName>
</protein>
<evidence type="ECO:0000313" key="3">
    <source>
        <dbReference type="Proteomes" id="UP000662770"/>
    </source>
</evidence>
<dbReference type="Pfam" id="PF02810">
    <property type="entry name" value="SEC-C"/>
    <property type="match status" value="2"/>
</dbReference>
<dbReference type="Gene3D" id="3.10.450.50">
    <property type="match status" value="1"/>
</dbReference>
<dbReference type="Pfam" id="PF17775">
    <property type="entry name" value="YchJ_M-like"/>
    <property type="match status" value="1"/>
</dbReference>
<name>A0ABX7QW61_9GAMM</name>